<comment type="caution">
    <text evidence="1">The sequence shown here is derived from an EMBL/GenBank/DDBJ whole genome shotgun (WGS) entry which is preliminary data.</text>
</comment>
<dbReference type="Proteomes" id="UP000222564">
    <property type="component" value="Unassembled WGS sequence"/>
</dbReference>
<proteinExistence type="predicted"/>
<reference evidence="1 2" key="1">
    <citation type="submission" date="2013-09" db="EMBL/GenBank/DDBJ databases">
        <title>Biodegradation of hydrocarbons in the deep terrestrial subsurface : characterization of a microbial consortium composed of two Desulfotomaculum species originating from a deep geological formation.</title>
        <authorList>
            <person name="Aullo T."/>
            <person name="Berlendis S."/>
            <person name="Lascourreges J.-F."/>
            <person name="Dessort D."/>
            <person name="Saint-Laurent S."/>
            <person name="Schraauwers B."/>
            <person name="Mas J."/>
            <person name="Magot M."/>
            <person name="Ranchou-Peyruse A."/>
        </authorList>
    </citation>
    <scope>NUCLEOTIDE SEQUENCE [LARGE SCALE GENOMIC DNA]</scope>
    <source>
        <strain evidence="1 2">Bs107</strain>
    </source>
</reference>
<evidence type="ECO:0000313" key="1">
    <source>
        <dbReference type="EMBL" id="PHJ39114.1"/>
    </source>
</evidence>
<evidence type="ECO:0000313" key="2">
    <source>
        <dbReference type="Proteomes" id="UP000222564"/>
    </source>
</evidence>
<keyword evidence="2" id="KW-1185">Reference proteome</keyword>
<gene>
    <name evidence="1" type="ORF">P378_05250</name>
</gene>
<dbReference type="AlphaFoldDB" id="A0A2C6MHA1"/>
<dbReference type="EMBL" id="AWQQ01000034">
    <property type="protein sequence ID" value="PHJ39114.1"/>
    <property type="molecule type" value="Genomic_DNA"/>
</dbReference>
<sequence length="50" mass="5735">MALSCGEGLPGRFIAWFPLISPLWDFSIRLLSPGIFEKWKETKQTHEKTA</sequence>
<organism evidence="1 2">
    <name type="scientific">Desulforamulus profundi</name>
    <dbReference type="NCBI Taxonomy" id="1383067"/>
    <lineage>
        <taxon>Bacteria</taxon>
        <taxon>Bacillati</taxon>
        <taxon>Bacillota</taxon>
        <taxon>Clostridia</taxon>
        <taxon>Eubacteriales</taxon>
        <taxon>Peptococcaceae</taxon>
        <taxon>Desulforamulus</taxon>
    </lineage>
</organism>
<protein>
    <submittedName>
        <fullName evidence="1">Uncharacterized protein</fullName>
    </submittedName>
</protein>
<name>A0A2C6MHA1_9FIRM</name>
<accession>A0A2C6MHA1</accession>